<dbReference type="AlphaFoldDB" id="A0A8S1RUN0"/>
<dbReference type="PANTHER" id="PTHR19848:SF8">
    <property type="entry name" value="F-BOX AND WD REPEAT DOMAIN CONTAINING 7"/>
    <property type="match status" value="1"/>
</dbReference>
<dbReference type="PROSITE" id="PS50294">
    <property type="entry name" value="WD_REPEATS_REGION"/>
    <property type="match status" value="2"/>
</dbReference>
<sequence>MFKSKMIENEKTLQCALKHQLPIVQVILNPQISKEQRLLCNECLDSVDIEGKAVGFKKIIQMMEEQQNEKINLIESIIIQNIQQIELFQSLISQMKSNVILQLEQLNTILKDWIINLQSIGLKYSQYSFYEELEIIINSCNNMRFNPTSFIKDINREYNNWNSKATSKLESYNQFPEYSKCKQIISDLQIDISKYRQFQNLDDNSINKKIELQNQIQIQQSISLQEEDVKLNLIDQSIKQVDYCVSIAFNSFGTIMVSTEEKVIKVWSFKNGKMQLLQSLEQHNGWVNCLIYSRIQDAFLSCSSDKTIRIWKLKKENQWISSQIYQQHTDKVCCMILNQNEDQLFSGGKDNSIKVWQLDLNNDKMTYLYSLNQHKKEVFALSLNQSENLLVSCGNGENEIIIWKRGIQNKMEFKSIVKQSINCQGWKVKFLKENQFIWVSKRKDIDKIFVFELKDSVFQENQEKTIQLNSNDQSDMDQFPIIQNKQRNEIIVRHKSYIYIIREMMNSKFKIVEQLKFNTNDIFGAITNNGSFLVCWDKANQAYSTYELLYK</sequence>
<evidence type="ECO:0000256" key="3">
    <source>
        <dbReference type="PROSITE-ProRule" id="PRU00221"/>
    </source>
</evidence>
<evidence type="ECO:0000256" key="1">
    <source>
        <dbReference type="ARBA" id="ARBA00022574"/>
    </source>
</evidence>
<proteinExistence type="predicted"/>
<evidence type="ECO:0000256" key="2">
    <source>
        <dbReference type="ARBA" id="ARBA00022737"/>
    </source>
</evidence>
<dbReference type="InterPro" id="IPR001680">
    <property type="entry name" value="WD40_rpt"/>
</dbReference>
<protein>
    <recommendedName>
        <fullName evidence="6">WD40-repeat-containing domain</fullName>
    </recommendedName>
</protein>
<evidence type="ECO:0000313" key="4">
    <source>
        <dbReference type="EMBL" id="CAD8131047.1"/>
    </source>
</evidence>
<dbReference type="EMBL" id="CAJJDN010000363">
    <property type="protein sequence ID" value="CAD8131047.1"/>
    <property type="molecule type" value="Genomic_DNA"/>
</dbReference>
<evidence type="ECO:0008006" key="6">
    <source>
        <dbReference type="Google" id="ProtNLM"/>
    </source>
</evidence>
<feature type="repeat" description="WD" evidence="3">
    <location>
        <begin position="325"/>
        <end position="366"/>
    </location>
</feature>
<gene>
    <name evidence="4" type="ORF">PSON_ATCC_30995.1.T3630012</name>
</gene>
<evidence type="ECO:0000313" key="5">
    <source>
        <dbReference type="Proteomes" id="UP000692954"/>
    </source>
</evidence>
<feature type="repeat" description="WD" evidence="3">
    <location>
        <begin position="280"/>
        <end position="321"/>
    </location>
</feature>
<dbReference type="Proteomes" id="UP000692954">
    <property type="component" value="Unassembled WGS sequence"/>
</dbReference>
<dbReference type="PANTHER" id="PTHR19848">
    <property type="entry name" value="WD40 REPEAT PROTEIN"/>
    <property type="match status" value="1"/>
</dbReference>
<keyword evidence="1 3" id="KW-0853">WD repeat</keyword>
<reference evidence="4" key="1">
    <citation type="submission" date="2021-01" db="EMBL/GenBank/DDBJ databases">
        <authorList>
            <consortium name="Genoscope - CEA"/>
            <person name="William W."/>
        </authorList>
    </citation>
    <scope>NUCLEOTIDE SEQUENCE</scope>
</reference>
<organism evidence="4 5">
    <name type="scientific">Paramecium sonneborni</name>
    <dbReference type="NCBI Taxonomy" id="65129"/>
    <lineage>
        <taxon>Eukaryota</taxon>
        <taxon>Sar</taxon>
        <taxon>Alveolata</taxon>
        <taxon>Ciliophora</taxon>
        <taxon>Intramacronucleata</taxon>
        <taxon>Oligohymenophorea</taxon>
        <taxon>Peniculida</taxon>
        <taxon>Parameciidae</taxon>
        <taxon>Paramecium</taxon>
    </lineage>
</organism>
<dbReference type="OrthoDB" id="5573735at2759"/>
<dbReference type="SMART" id="SM00320">
    <property type="entry name" value="WD40"/>
    <property type="match status" value="4"/>
</dbReference>
<name>A0A8S1RUN0_9CILI</name>
<keyword evidence="2" id="KW-0677">Repeat</keyword>
<dbReference type="PROSITE" id="PS50082">
    <property type="entry name" value="WD_REPEATS_2"/>
    <property type="match status" value="2"/>
</dbReference>
<accession>A0A8S1RUN0</accession>
<dbReference type="Pfam" id="PF00400">
    <property type="entry name" value="WD40"/>
    <property type="match status" value="3"/>
</dbReference>
<keyword evidence="5" id="KW-1185">Reference proteome</keyword>
<comment type="caution">
    <text evidence="4">The sequence shown here is derived from an EMBL/GenBank/DDBJ whole genome shotgun (WGS) entry which is preliminary data.</text>
</comment>